<keyword evidence="1 3" id="KW-0597">Phosphoprotein</keyword>
<dbReference type="CDD" id="cd17535">
    <property type="entry name" value="REC_NarL-like"/>
    <property type="match status" value="1"/>
</dbReference>
<dbReference type="Proteomes" id="UP000094379">
    <property type="component" value="Unassembled WGS sequence"/>
</dbReference>
<dbReference type="Pfam" id="PF00196">
    <property type="entry name" value="GerE"/>
    <property type="match status" value="1"/>
</dbReference>
<feature type="domain" description="Response regulatory" evidence="5">
    <location>
        <begin position="7"/>
        <end position="122"/>
    </location>
</feature>
<dbReference type="PANTHER" id="PTHR43214:SF43">
    <property type="entry name" value="TWO-COMPONENT RESPONSE REGULATOR"/>
    <property type="match status" value="1"/>
</dbReference>
<protein>
    <submittedName>
        <fullName evidence="6">Response regulator UvrY</fullName>
    </submittedName>
</protein>
<gene>
    <name evidence="6" type="primary">uvrY_6</name>
    <name evidence="6" type="ORF">A9E74_02022</name>
</gene>
<dbReference type="Pfam" id="PF00072">
    <property type="entry name" value="Response_reg"/>
    <property type="match status" value="1"/>
</dbReference>
<dbReference type="InterPro" id="IPR001789">
    <property type="entry name" value="Sig_transdc_resp-reg_receiver"/>
</dbReference>
<evidence type="ECO:0000256" key="1">
    <source>
        <dbReference type="ARBA" id="ARBA00022553"/>
    </source>
</evidence>
<keyword evidence="7" id="KW-1185">Reference proteome</keyword>
<proteinExistence type="predicted"/>
<dbReference type="GO" id="GO:0000160">
    <property type="term" value="P:phosphorelay signal transduction system"/>
    <property type="evidence" value="ECO:0007669"/>
    <property type="project" value="InterPro"/>
</dbReference>
<dbReference type="InterPro" id="IPR011006">
    <property type="entry name" value="CheY-like_superfamily"/>
</dbReference>
<dbReference type="InterPro" id="IPR000792">
    <property type="entry name" value="Tscrpt_reg_LuxR_C"/>
</dbReference>
<evidence type="ECO:0000256" key="2">
    <source>
        <dbReference type="ARBA" id="ARBA00023125"/>
    </source>
</evidence>
<evidence type="ECO:0000259" key="4">
    <source>
        <dbReference type="PROSITE" id="PS50043"/>
    </source>
</evidence>
<dbReference type="PROSITE" id="PS50043">
    <property type="entry name" value="HTH_LUXR_2"/>
    <property type="match status" value="1"/>
</dbReference>
<accession>A0A1E3GSC2</accession>
<keyword evidence="2" id="KW-0238">DNA-binding</keyword>
<evidence type="ECO:0000256" key="3">
    <source>
        <dbReference type="PROSITE-ProRule" id="PRU00169"/>
    </source>
</evidence>
<feature type="modified residue" description="4-aspartylphosphate" evidence="3">
    <location>
        <position position="57"/>
    </location>
</feature>
<dbReference type="STRING" id="291169.A9E74_02022"/>
<dbReference type="PATRIC" id="fig|291169.3.peg.2030"/>
<evidence type="ECO:0000259" key="5">
    <source>
        <dbReference type="PROSITE" id="PS50110"/>
    </source>
</evidence>
<dbReference type="InterPro" id="IPR016032">
    <property type="entry name" value="Sig_transdc_resp-reg_C-effctor"/>
</dbReference>
<evidence type="ECO:0000313" key="6">
    <source>
        <dbReference type="EMBL" id="ODN66291.1"/>
    </source>
</evidence>
<comment type="caution">
    <text evidence="6">The sequence shown here is derived from an EMBL/GenBank/DDBJ whole genome shotgun (WGS) entry which is preliminary data.</text>
</comment>
<dbReference type="SUPFAM" id="SSF52172">
    <property type="entry name" value="CheY-like"/>
    <property type="match status" value="1"/>
</dbReference>
<dbReference type="AlphaFoldDB" id="A0A1E3GSC2"/>
<dbReference type="SMART" id="SM00421">
    <property type="entry name" value="HTH_LUXR"/>
    <property type="match status" value="1"/>
</dbReference>
<dbReference type="Gene3D" id="3.40.50.2300">
    <property type="match status" value="1"/>
</dbReference>
<dbReference type="SUPFAM" id="SSF46894">
    <property type="entry name" value="C-terminal effector domain of the bipartite response regulators"/>
    <property type="match status" value="1"/>
</dbReference>
<dbReference type="PRINTS" id="PR00038">
    <property type="entry name" value="HTHLUXR"/>
</dbReference>
<dbReference type="GO" id="GO:0003677">
    <property type="term" value="F:DNA binding"/>
    <property type="evidence" value="ECO:0007669"/>
    <property type="project" value="UniProtKB-KW"/>
</dbReference>
<name>A0A1E3GSC2_9GAMM</name>
<dbReference type="PANTHER" id="PTHR43214">
    <property type="entry name" value="TWO-COMPONENT RESPONSE REGULATOR"/>
    <property type="match status" value="1"/>
</dbReference>
<dbReference type="SMART" id="SM00448">
    <property type="entry name" value="REC"/>
    <property type="match status" value="1"/>
</dbReference>
<dbReference type="RefSeq" id="WP_069296440.1">
    <property type="nucleotide sequence ID" value="NZ_MCRI01000023.1"/>
</dbReference>
<reference evidence="6 7" key="1">
    <citation type="submission" date="2016-07" db="EMBL/GenBank/DDBJ databases">
        <title>Draft Genome Sequence of Methylophaga muralis Bur 1.</title>
        <authorList>
            <person name="Vasilenko O.V."/>
            <person name="Doronina N.V."/>
            <person name="Shmareva M.N."/>
            <person name="Tarlachkov S.V."/>
            <person name="Mustakhimov I."/>
            <person name="Trotsenko Y.A."/>
        </authorList>
    </citation>
    <scope>NUCLEOTIDE SEQUENCE [LARGE SCALE GENOMIC DNA]</scope>
    <source>
        <strain evidence="6 7">Bur 1</strain>
    </source>
</reference>
<dbReference type="PROSITE" id="PS50110">
    <property type="entry name" value="RESPONSE_REGULATORY"/>
    <property type="match status" value="1"/>
</dbReference>
<organism evidence="6 7">
    <name type="scientific">Methylophaga muralis</name>
    <dbReference type="NCBI Taxonomy" id="291169"/>
    <lineage>
        <taxon>Bacteria</taxon>
        <taxon>Pseudomonadati</taxon>
        <taxon>Pseudomonadota</taxon>
        <taxon>Gammaproteobacteria</taxon>
        <taxon>Thiotrichales</taxon>
        <taxon>Piscirickettsiaceae</taxon>
        <taxon>Methylophaga</taxon>
    </lineage>
</organism>
<dbReference type="GO" id="GO:0006355">
    <property type="term" value="P:regulation of DNA-templated transcription"/>
    <property type="evidence" value="ECO:0007669"/>
    <property type="project" value="InterPro"/>
</dbReference>
<dbReference type="EMBL" id="MCRI01000023">
    <property type="protein sequence ID" value="ODN66291.1"/>
    <property type="molecule type" value="Genomic_DNA"/>
</dbReference>
<dbReference type="InterPro" id="IPR058245">
    <property type="entry name" value="NreC/VraR/RcsB-like_REC"/>
</dbReference>
<evidence type="ECO:0000313" key="7">
    <source>
        <dbReference type="Proteomes" id="UP000094379"/>
    </source>
</evidence>
<sequence>MNKQRTTILLIDDHAILREGYQQLLESAGFEVIGQSGNAEDGYQAFIALQPKVCIIDLTMPGTGGLECVRRICNRDKDARILVCSMHEETTLAMRALELGAMGYITKSCSSDVLIEAVKAVAEKRHYLGAEVARSIAMEKLIKTDQKIDSLSHQEFAVFRMVAEGMSIEEISKSLTLAPKTVSNYKTNMMRKLGTTKLADIIFLAQKIGLIHPPNNQ</sequence>
<dbReference type="InterPro" id="IPR039420">
    <property type="entry name" value="WalR-like"/>
</dbReference>
<dbReference type="CDD" id="cd06170">
    <property type="entry name" value="LuxR_C_like"/>
    <property type="match status" value="1"/>
</dbReference>
<feature type="domain" description="HTH luxR-type" evidence="4">
    <location>
        <begin position="144"/>
        <end position="209"/>
    </location>
</feature>